<keyword evidence="2" id="KW-0804">Transcription</keyword>
<dbReference type="STRING" id="160454.RV10_GL000656"/>
<dbReference type="Proteomes" id="UP000013782">
    <property type="component" value="Unassembled WGS sequence"/>
</dbReference>
<dbReference type="InterPro" id="IPR036388">
    <property type="entry name" value="WH-like_DNA-bd_sf"/>
</dbReference>
<evidence type="ECO:0000313" key="4">
    <source>
        <dbReference type="Proteomes" id="UP000013782"/>
    </source>
</evidence>
<dbReference type="AlphaFoldDB" id="R2SE50"/>
<dbReference type="SUPFAM" id="SSF46894">
    <property type="entry name" value="C-terminal effector domain of the bipartite response regulators"/>
    <property type="match status" value="1"/>
</dbReference>
<accession>R2SE50</accession>
<dbReference type="Gene3D" id="1.10.10.10">
    <property type="entry name" value="Winged helix-like DNA-binding domain superfamily/Winged helix DNA-binding domain"/>
    <property type="match status" value="1"/>
</dbReference>
<evidence type="ECO:0000313" key="3">
    <source>
        <dbReference type="EMBL" id="EOH93810.1"/>
    </source>
</evidence>
<dbReference type="GO" id="GO:0003677">
    <property type="term" value="F:DNA binding"/>
    <property type="evidence" value="ECO:0007669"/>
    <property type="project" value="InterPro"/>
</dbReference>
<proteinExistence type="predicted"/>
<evidence type="ECO:0008006" key="5">
    <source>
        <dbReference type="Google" id="ProtNLM"/>
    </source>
</evidence>
<sequence>MRRILILTKNILSEISFQEKLQKLNFEVYCSSYLLNRLLLNGDIKESVKDFDLIIVSELVADSELVQFSQRLSTLKLPIFRKTDSPLLMEEENYLSRLNLEGYIQESMNKEALRELINSVSIKETVPNNKYTLPLTGEQKITIANLPLSNMEKEFLRTLYDKEGGYLSREEASETIWGKCDRSTLSRLSMMKKSIENKLSRTNLPMPLFTTVWGKGYQTKEDFFKYLAN</sequence>
<dbReference type="PATRIC" id="fig|1158607.3.peg.2479"/>
<keyword evidence="1" id="KW-0805">Transcription regulation</keyword>
<dbReference type="EMBL" id="AJAQ01000016">
    <property type="protein sequence ID" value="EOH93810.1"/>
    <property type="molecule type" value="Genomic_DNA"/>
</dbReference>
<evidence type="ECO:0000256" key="1">
    <source>
        <dbReference type="ARBA" id="ARBA00023015"/>
    </source>
</evidence>
<dbReference type="HOGENOM" id="CLU_088180_0_0_9"/>
<reference evidence="3 4" key="1">
    <citation type="submission" date="2013-02" db="EMBL/GenBank/DDBJ databases">
        <title>The Genome Sequence of Enterococcus pallens BAA-351.</title>
        <authorList>
            <consortium name="The Broad Institute Genome Sequencing Platform"/>
            <consortium name="The Broad Institute Genome Sequencing Center for Infectious Disease"/>
            <person name="Earl A.M."/>
            <person name="Gilmore M.S."/>
            <person name="Lebreton F."/>
            <person name="Walker B."/>
            <person name="Young S.K."/>
            <person name="Zeng Q."/>
            <person name="Gargeya S."/>
            <person name="Fitzgerald M."/>
            <person name="Haas B."/>
            <person name="Abouelleil A."/>
            <person name="Alvarado L."/>
            <person name="Arachchi H.M."/>
            <person name="Berlin A.M."/>
            <person name="Chapman S.B."/>
            <person name="Dewar J."/>
            <person name="Goldberg J."/>
            <person name="Griggs A."/>
            <person name="Gujja S."/>
            <person name="Hansen M."/>
            <person name="Howarth C."/>
            <person name="Imamovic A."/>
            <person name="Larimer J."/>
            <person name="McCowan C."/>
            <person name="Murphy C."/>
            <person name="Neiman D."/>
            <person name="Pearson M."/>
            <person name="Priest M."/>
            <person name="Roberts A."/>
            <person name="Saif S."/>
            <person name="Shea T."/>
            <person name="Sisk P."/>
            <person name="Sykes S."/>
            <person name="Wortman J."/>
            <person name="Nusbaum C."/>
            <person name="Birren B."/>
        </authorList>
    </citation>
    <scope>NUCLEOTIDE SEQUENCE [LARGE SCALE GENOMIC DNA]</scope>
    <source>
        <strain evidence="3 4">ATCC BAA-351</strain>
    </source>
</reference>
<dbReference type="InterPro" id="IPR016032">
    <property type="entry name" value="Sig_transdc_resp-reg_C-effctor"/>
</dbReference>
<comment type="caution">
    <text evidence="3">The sequence shown here is derived from an EMBL/GenBank/DDBJ whole genome shotgun (WGS) entry which is preliminary data.</text>
</comment>
<dbReference type="GO" id="GO:0006355">
    <property type="term" value="P:regulation of DNA-templated transcription"/>
    <property type="evidence" value="ECO:0007669"/>
    <property type="project" value="InterPro"/>
</dbReference>
<organism evidence="3 4">
    <name type="scientific">Enterococcus pallens ATCC BAA-351</name>
    <dbReference type="NCBI Taxonomy" id="1158607"/>
    <lineage>
        <taxon>Bacteria</taxon>
        <taxon>Bacillati</taxon>
        <taxon>Bacillota</taxon>
        <taxon>Bacilli</taxon>
        <taxon>Lactobacillales</taxon>
        <taxon>Enterococcaceae</taxon>
        <taxon>Enterococcus</taxon>
    </lineage>
</organism>
<protein>
    <recommendedName>
        <fullName evidence="5">OmpR/PhoB-type domain-containing protein</fullName>
    </recommendedName>
</protein>
<dbReference type="eggNOG" id="COG0745">
    <property type="taxonomic scope" value="Bacteria"/>
</dbReference>
<dbReference type="OrthoDB" id="26880at1350"/>
<keyword evidence="4" id="KW-1185">Reference proteome</keyword>
<name>R2SE50_9ENTE</name>
<evidence type="ECO:0000256" key="2">
    <source>
        <dbReference type="ARBA" id="ARBA00023163"/>
    </source>
</evidence>
<gene>
    <name evidence="3" type="ORF">UAU_02506</name>
</gene>